<feature type="transmembrane region" description="Helical" evidence="5">
    <location>
        <begin position="196"/>
        <end position="218"/>
    </location>
</feature>
<dbReference type="GO" id="GO:0033281">
    <property type="term" value="C:TAT protein transport complex"/>
    <property type="evidence" value="ECO:0007669"/>
    <property type="project" value="UniProtKB-UniRule"/>
</dbReference>
<gene>
    <name evidence="5 6" type="primary">tatC</name>
    <name evidence="6" type="ORF">OD355_01360</name>
</gene>
<feature type="transmembrane region" description="Helical" evidence="5">
    <location>
        <begin position="230"/>
        <end position="246"/>
    </location>
</feature>
<dbReference type="PRINTS" id="PR01840">
    <property type="entry name" value="TATCFAMILY"/>
</dbReference>
<dbReference type="InterPro" id="IPR002033">
    <property type="entry name" value="TatC"/>
</dbReference>
<evidence type="ECO:0000256" key="3">
    <source>
        <dbReference type="ARBA" id="ARBA00022989"/>
    </source>
</evidence>
<keyword evidence="3 5" id="KW-1133">Transmembrane helix</keyword>
<keyword evidence="7" id="KW-1185">Reference proteome</keyword>
<dbReference type="RefSeq" id="WP_263036646.1">
    <property type="nucleotide sequence ID" value="NZ_JAOTPL010000001.1"/>
</dbReference>
<comment type="subcellular location">
    <subcellularLocation>
        <location evidence="5">Cell membrane</location>
        <topology evidence="5">Multi-pass membrane protein</topology>
    </subcellularLocation>
    <subcellularLocation>
        <location evidence="1">Membrane</location>
        <topology evidence="1">Multi-pass membrane protein</topology>
    </subcellularLocation>
</comment>
<evidence type="ECO:0000256" key="4">
    <source>
        <dbReference type="ARBA" id="ARBA00023136"/>
    </source>
</evidence>
<sequence length="284" mass="32529">MIKKLFDRRAGEDDNEMSFIDHLEALRWHVIRSLIVVIILAVVIFINIQWFFDYVIAGPINKNFVSYRMLCKLAEVTHISALCVEPVTVPMQTTTYAGQFLGSFSIAFIGAFVVAFPYVFWEFWRFVKPALNEKELKSSGFAIFWVSFFFFTGAAFGYFILGPFVFSFLANFQISGQEMMKTIPTLNDYIDNLTNIVLGCGIAFELPVLAYVLTRVGLVTPGFLKRSRKYAIVIILILAAFITPSPDMISQLIVFIPLMSLYEFGIIVSKRVYKKLEEEDRQWS</sequence>
<comment type="caution">
    <text evidence="6">The sequence shown here is derived from an EMBL/GenBank/DDBJ whole genome shotgun (WGS) entry which is preliminary data.</text>
</comment>
<dbReference type="Proteomes" id="UP001209317">
    <property type="component" value="Unassembled WGS sequence"/>
</dbReference>
<evidence type="ECO:0000256" key="1">
    <source>
        <dbReference type="ARBA" id="ARBA00004141"/>
    </source>
</evidence>
<evidence type="ECO:0000256" key="2">
    <source>
        <dbReference type="ARBA" id="ARBA00022692"/>
    </source>
</evidence>
<dbReference type="PANTHER" id="PTHR30371">
    <property type="entry name" value="SEC-INDEPENDENT PROTEIN TRANSLOCASE PROTEIN TATC"/>
    <property type="match status" value="1"/>
</dbReference>
<protein>
    <recommendedName>
        <fullName evidence="5">Sec-independent protein translocase protein TatC</fullName>
    </recommendedName>
</protein>
<keyword evidence="5" id="KW-0653">Protein transport</keyword>
<evidence type="ECO:0000313" key="7">
    <source>
        <dbReference type="Proteomes" id="UP001209317"/>
    </source>
</evidence>
<dbReference type="GO" id="GO:0009977">
    <property type="term" value="F:proton motive force dependent protein transmembrane transporter activity"/>
    <property type="evidence" value="ECO:0007669"/>
    <property type="project" value="TreeGrafter"/>
</dbReference>
<dbReference type="GO" id="GO:0065002">
    <property type="term" value="P:intracellular protein transmembrane transport"/>
    <property type="evidence" value="ECO:0007669"/>
    <property type="project" value="TreeGrafter"/>
</dbReference>
<proteinExistence type="inferred from homology"/>
<keyword evidence="5" id="KW-0813">Transport</keyword>
<evidence type="ECO:0000313" key="6">
    <source>
        <dbReference type="EMBL" id="MCU7693158.1"/>
    </source>
</evidence>
<reference evidence="6" key="1">
    <citation type="submission" date="2022-10" db="EMBL/GenBank/DDBJ databases">
        <authorList>
            <person name="Kim H.S."/>
            <person name="Kim J.-S."/>
            <person name="Suh M.K."/>
            <person name="Eom M.K."/>
            <person name="Lee J.-S."/>
        </authorList>
    </citation>
    <scope>NUCLEOTIDE SEQUENCE</scope>
    <source>
        <strain evidence="6">LIP-5</strain>
    </source>
</reference>
<dbReference type="Pfam" id="PF00902">
    <property type="entry name" value="TatC"/>
    <property type="match status" value="1"/>
</dbReference>
<comment type="subunit">
    <text evidence="5">Forms a complex with TatA.</text>
</comment>
<evidence type="ECO:0000256" key="5">
    <source>
        <dbReference type="HAMAP-Rule" id="MF_00902"/>
    </source>
</evidence>
<dbReference type="HAMAP" id="MF_00902">
    <property type="entry name" value="TatC"/>
    <property type="match status" value="1"/>
</dbReference>
<comment type="caution">
    <text evidence="5">Lacks conserved residue(s) required for the propagation of feature annotation.</text>
</comment>
<keyword evidence="2 5" id="KW-0812">Transmembrane</keyword>
<feature type="transmembrane region" description="Helical" evidence="5">
    <location>
        <begin position="142"/>
        <end position="170"/>
    </location>
</feature>
<dbReference type="EMBL" id="JAOTPL010000001">
    <property type="protein sequence ID" value="MCU7693158.1"/>
    <property type="molecule type" value="Genomic_DNA"/>
</dbReference>
<keyword evidence="4 5" id="KW-0472">Membrane</keyword>
<feature type="transmembrane region" description="Helical" evidence="5">
    <location>
        <begin position="100"/>
        <end position="121"/>
    </location>
</feature>
<dbReference type="AlphaFoldDB" id="A0AAE3IL31"/>
<name>A0AAE3IL31_9BACT</name>
<comment type="function">
    <text evidence="5">Part of the twin-arginine translocation (Tat) system that transports large folded proteins containing a characteristic twin-arginine motif in their signal peptide across membranes.</text>
</comment>
<comment type="similarity">
    <text evidence="5">Belongs to the TatC family.</text>
</comment>
<accession>A0AAE3IL31</accession>
<organism evidence="6 7">
    <name type="scientific">Haoranjiania flava</name>
    <dbReference type="NCBI Taxonomy" id="1856322"/>
    <lineage>
        <taxon>Bacteria</taxon>
        <taxon>Pseudomonadati</taxon>
        <taxon>Bacteroidota</taxon>
        <taxon>Chitinophagia</taxon>
        <taxon>Chitinophagales</taxon>
        <taxon>Chitinophagaceae</taxon>
        <taxon>Haoranjiania</taxon>
    </lineage>
</organism>
<dbReference type="PANTHER" id="PTHR30371:SF0">
    <property type="entry name" value="SEC-INDEPENDENT PROTEIN TRANSLOCASE PROTEIN TATC, CHLOROPLASTIC-RELATED"/>
    <property type="match status" value="1"/>
</dbReference>
<dbReference type="GO" id="GO:0043953">
    <property type="term" value="P:protein transport by the Tat complex"/>
    <property type="evidence" value="ECO:0007669"/>
    <property type="project" value="UniProtKB-UniRule"/>
</dbReference>
<keyword evidence="5" id="KW-1003">Cell membrane</keyword>
<keyword evidence="5" id="KW-0811">Translocation</keyword>
<dbReference type="NCBIfam" id="TIGR00945">
    <property type="entry name" value="tatC"/>
    <property type="match status" value="1"/>
</dbReference>
<feature type="transmembrane region" description="Helical" evidence="5">
    <location>
        <begin position="30"/>
        <end position="52"/>
    </location>
</feature>